<proteinExistence type="predicted"/>
<dbReference type="EMBL" id="GBXM01008993">
    <property type="protein sequence ID" value="JAH99584.1"/>
    <property type="molecule type" value="Transcribed_RNA"/>
</dbReference>
<reference evidence="1" key="2">
    <citation type="journal article" date="2015" name="Fish Shellfish Immunol.">
        <title>Early steps in the European eel (Anguilla anguilla)-Vibrio vulnificus interaction in the gills: Role of the RtxA13 toxin.</title>
        <authorList>
            <person name="Callol A."/>
            <person name="Pajuelo D."/>
            <person name="Ebbesson L."/>
            <person name="Teles M."/>
            <person name="MacKenzie S."/>
            <person name="Amaro C."/>
        </authorList>
    </citation>
    <scope>NUCLEOTIDE SEQUENCE</scope>
</reference>
<organism evidence="1">
    <name type="scientific">Anguilla anguilla</name>
    <name type="common">European freshwater eel</name>
    <name type="synonym">Muraena anguilla</name>
    <dbReference type="NCBI Taxonomy" id="7936"/>
    <lineage>
        <taxon>Eukaryota</taxon>
        <taxon>Metazoa</taxon>
        <taxon>Chordata</taxon>
        <taxon>Craniata</taxon>
        <taxon>Vertebrata</taxon>
        <taxon>Euteleostomi</taxon>
        <taxon>Actinopterygii</taxon>
        <taxon>Neopterygii</taxon>
        <taxon>Teleostei</taxon>
        <taxon>Anguilliformes</taxon>
        <taxon>Anguillidae</taxon>
        <taxon>Anguilla</taxon>
    </lineage>
</organism>
<sequence length="23" mass="2553">MLSPVLRHGFSTQLALCVIENSH</sequence>
<dbReference type="AlphaFoldDB" id="A0A0E9XAD2"/>
<reference evidence="1" key="1">
    <citation type="submission" date="2014-11" db="EMBL/GenBank/DDBJ databases">
        <authorList>
            <person name="Amaro Gonzalez C."/>
        </authorList>
    </citation>
    <scope>NUCLEOTIDE SEQUENCE</scope>
</reference>
<protein>
    <submittedName>
        <fullName evidence="1">Uncharacterized protein</fullName>
    </submittedName>
</protein>
<name>A0A0E9XAD2_ANGAN</name>
<evidence type="ECO:0000313" key="1">
    <source>
        <dbReference type="EMBL" id="JAH99584.1"/>
    </source>
</evidence>
<accession>A0A0E9XAD2</accession>